<dbReference type="InterPro" id="IPR038729">
    <property type="entry name" value="Rad50/SbcC_AAA"/>
</dbReference>
<feature type="domain" description="Rad50/SbcC-type AAA" evidence="2">
    <location>
        <begin position="4"/>
        <end position="51"/>
    </location>
</feature>
<evidence type="ECO:0008006" key="5">
    <source>
        <dbReference type="Google" id="ProtNLM"/>
    </source>
</evidence>
<feature type="domain" description="ATPase AAA-type core" evidence="1">
    <location>
        <begin position="225"/>
        <end position="317"/>
    </location>
</feature>
<proteinExistence type="predicted"/>
<dbReference type="InterPro" id="IPR003959">
    <property type="entry name" value="ATPase_AAA_core"/>
</dbReference>
<dbReference type="Proteomes" id="UP000214646">
    <property type="component" value="Unassembled WGS sequence"/>
</dbReference>
<gene>
    <name evidence="3" type="ORF">FRUB_00670</name>
</gene>
<dbReference type="OrthoDB" id="285539at2"/>
<dbReference type="Pfam" id="PF13304">
    <property type="entry name" value="AAA_21"/>
    <property type="match status" value="1"/>
</dbReference>
<reference evidence="4" key="1">
    <citation type="submission" date="2017-06" db="EMBL/GenBank/DDBJ databases">
        <title>Genome analysis of Fimbriiglobus ruber SP5, the first member of the order Planctomycetales with confirmed chitinolytic capability.</title>
        <authorList>
            <person name="Ravin N.V."/>
            <person name="Rakitin A.L."/>
            <person name="Ivanova A.A."/>
            <person name="Beletsky A.V."/>
            <person name="Kulichevskaya I.S."/>
            <person name="Mardanov A.V."/>
            <person name="Dedysh S.N."/>
        </authorList>
    </citation>
    <scope>NUCLEOTIDE SEQUENCE [LARGE SCALE GENOMIC DNA]</scope>
    <source>
        <strain evidence="4">SP5</strain>
    </source>
</reference>
<dbReference type="Gene3D" id="3.40.50.300">
    <property type="entry name" value="P-loop containing nucleotide triphosphate hydrolases"/>
    <property type="match status" value="2"/>
</dbReference>
<dbReference type="GO" id="GO:0006302">
    <property type="term" value="P:double-strand break repair"/>
    <property type="evidence" value="ECO:0007669"/>
    <property type="project" value="InterPro"/>
</dbReference>
<accession>A0A225E043</accession>
<dbReference type="GO" id="GO:0016887">
    <property type="term" value="F:ATP hydrolysis activity"/>
    <property type="evidence" value="ECO:0007669"/>
    <property type="project" value="InterPro"/>
</dbReference>
<comment type="caution">
    <text evidence="3">The sequence shown here is derived from an EMBL/GenBank/DDBJ whole genome shotgun (WGS) entry which is preliminary data.</text>
</comment>
<dbReference type="InterPro" id="IPR051396">
    <property type="entry name" value="Bact_Antivir_Def_Nuclease"/>
</dbReference>
<organism evidence="3 4">
    <name type="scientific">Fimbriiglobus ruber</name>
    <dbReference type="NCBI Taxonomy" id="1908690"/>
    <lineage>
        <taxon>Bacteria</taxon>
        <taxon>Pseudomonadati</taxon>
        <taxon>Planctomycetota</taxon>
        <taxon>Planctomycetia</taxon>
        <taxon>Gemmatales</taxon>
        <taxon>Gemmataceae</taxon>
        <taxon>Fimbriiglobus</taxon>
    </lineage>
</organism>
<evidence type="ECO:0000313" key="4">
    <source>
        <dbReference type="Proteomes" id="UP000214646"/>
    </source>
</evidence>
<keyword evidence="4" id="KW-1185">Reference proteome</keyword>
<dbReference type="SUPFAM" id="SSF52540">
    <property type="entry name" value="P-loop containing nucleoside triphosphate hydrolases"/>
    <property type="match status" value="1"/>
</dbReference>
<dbReference type="GO" id="GO:0005524">
    <property type="term" value="F:ATP binding"/>
    <property type="evidence" value="ECO:0007669"/>
    <property type="project" value="InterPro"/>
</dbReference>
<protein>
    <recommendedName>
        <fullName evidence="5">ATPase AAA-type core domain-containing protein</fullName>
    </recommendedName>
</protein>
<dbReference type="RefSeq" id="WP_088252127.1">
    <property type="nucleotide sequence ID" value="NZ_NIDE01000001.1"/>
</dbReference>
<name>A0A225E043_9BACT</name>
<evidence type="ECO:0000259" key="1">
    <source>
        <dbReference type="Pfam" id="PF13304"/>
    </source>
</evidence>
<dbReference type="PANTHER" id="PTHR43581:SF4">
    <property type="entry name" value="ATP_GTP PHOSPHATASE"/>
    <property type="match status" value="1"/>
</dbReference>
<evidence type="ECO:0000259" key="2">
    <source>
        <dbReference type="Pfam" id="PF13476"/>
    </source>
</evidence>
<evidence type="ECO:0000313" key="3">
    <source>
        <dbReference type="EMBL" id="OWK46971.1"/>
    </source>
</evidence>
<dbReference type="AlphaFoldDB" id="A0A225E043"/>
<dbReference type="PANTHER" id="PTHR43581">
    <property type="entry name" value="ATP/GTP PHOSPHATASE"/>
    <property type="match status" value="1"/>
</dbReference>
<dbReference type="EMBL" id="NIDE01000001">
    <property type="protein sequence ID" value="OWK46971.1"/>
    <property type="molecule type" value="Genomic_DNA"/>
</dbReference>
<dbReference type="InterPro" id="IPR027417">
    <property type="entry name" value="P-loop_NTPase"/>
</dbReference>
<dbReference type="Pfam" id="PF13476">
    <property type="entry name" value="AAA_23"/>
    <property type="match status" value="1"/>
</dbReference>
<sequence>MLKSLTLDGIGPVRKLSADFGSRLNVLTGDNGLGKSFLLDVCFWALTGTWPGGRVALPDPNGPGKKGTPVIVYQSVTGNGQPRTKNSTFDFHSQTWTKPRNRSVSPGLVIYAAVDGSFAVWDPARNYLRDPMSGIKKGDEQPKAFQFTPQTLAEGLPDGSCEGLERDWVNWYLEQSINPKSSPFNILESVVSLLSHPTEPMVCGEPKQVFVDQMRKSPVLTMPYGDVPYPQWSAGVRRVIGFAYLLVWTWFAHVRAAQLRNETPTKQLVLIVDELEAHLHPKWQRTILPALLQVVSKLEAELELQVFAATHSPLILASLEPHFDRERDKLFWFDLDETSVHFRNYPWTNYGDVVGWLTSDIFGLQQARSNEAESAIGAAKAFLRGEHVALPAGLKTKQQIDNRLRQLLGGQDPFLVRWHISTGSNGQ</sequence>